<evidence type="ECO:0000313" key="2">
    <source>
        <dbReference type="Proteomes" id="UP001140560"/>
    </source>
</evidence>
<gene>
    <name evidence="1" type="ORF">N0V83_007743</name>
</gene>
<protein>
    <submittedName>
        <fullName evidence="1">Uncharacterized protein</fullName>
    </submittedName>
</protein>
<proteinExistence type="predicted"/>
<dbReference type="AlphaFoldDB" id="A0A9W8Y296"/>
<evidence type="ECO:0000313" key="1">
    <source>
        <dbReference type="EMBL" id="KAJ4366108.1"/>
    </source>
</evidence>
<reference evidence="1" key="1">
    <citation type="submission" date="2022-10" db="EMBL/GenBank/DDBJ databases">
        <title>Tapping the CABI collections for fungal endophytes: first genome assemblies for Collariella, Neodidymelliopsis, Ascochyta clinopodiicola, Didymella pomorum, Didymosphaeria variabile, Neocosmospora piperis and Neocucurbitaria cava.</title>
        <authorList>
            <person name="Hill R."/>
        </authorList>
    </citation>
    <scope>NUCLEOTIDE SEQUENCE</scope>
    <source>
        <strain evidence="1">IMI 356814</strain>
    </source>
</reference>
<sequence>MDVIPEDYEDVNHASGDGVNINLVLRMYRWLSPPPQLKDIAQQLEAAIVDLTNHMWNCTEISWYARASVGFIAWDLHMIKMFPDTAAFRQLSHARTISDNTDAQWPCSSRIIGYIPEGRSYEDVDAFVQNIYSKWMGTAVGVMTSVTDDSPMETEQRRTVWGCRYSSSYCQFAPKSHHKQSAQPTVTESQSLGSGLDIFESSLGWCVMPHISCALEMFSIPVGSCFSPRAIEPGRHVLKMGMQ</sequence>
<comment type="caution">
    <text evidence="1">The sequence shown here is derived from an EMBL/GenBank/DDBJ whole genome shotgun (WGS) entry which is preliminary data.</text>
</comment>
<keyword evidence="2" id="KW-1185">Reference proteome</keyword>
<dbReference type="EMBL" id="JAPEUY010000014">
    <property type="protein sequence ID" value="KAJ4366108.1"/>
    <property type="molecule type" value="Genomic_DNA"/>
</dbReference>
<name>A0A9W8Y296_9PLEO</name>
<dbReference type="Proteomes" id="UP001140560">
    <property type="component" value="Unassembled WGS sequence"/>
</dbReference>
<accession>A0A9W8Y296</accession>
<organism evidence="1 2">
    <name type="scientific">Neocucurbitaria cava</name>
    <dbReference type="NCBI Taxonomy" id="798079"/>
    <lineage>
        <taxon>Eukaryota</taxon>
        <taxon>Fungi</taxon>
        <taxon>Dikarya</taxon>
        <taxon>Ascomycota</taxon>
        <taxon>Pezizomycotina</taxon>
        <taxon>Dothideomycetes</taxon>
        <taxon>Pleosporomycetidae</taxon>
        <taxon>Pleosporales</taxon>
        <taxon>Pleosporineae</taxon>
        <taxon>Cucurbitariaceae</taxon>
        <taxon>Neocucurbitaria</taxon>
    </lineage>
</organism>